<dbReference type="Proteomes" id="UP000243406">
    <property type="component" value="Unassembled WGS sequence"/>
</dbReference>
<evidence type="ECO:0000256" key="3">
    <source>
        <dbReference type="ARBA" id="ARBA00022801"/>
    </source>
</evidence>
<dbReference type="EMBL" id="FUYN01000005">
    <property type="protein sequence ID" value="SKB59978.1"/>
    <property type="molecule type" value="Genomic_DNA"/>
</dbReference>
<dbReference type="SUPFAM" id="SSF82171">
    <property type="entry name" value="DPP6 N-terminal domain-like"/>
    <property type="match status" value="1"/>
</dbReference>
<evidence type="ECO:0000313" key="5">
    <source>
        <dbReference type="EMBL" id="SKB59978.1"/>
    </source>
</evidence>
<dbReference type="PANTHER" id="PTHR42776:SF27">
    <property type="entry name" value="DIPEPTIDYL PEPTIDASE FAMILY MEMBER 6"/>
    <property type="match status" value="1"/>
</dbReference>
<evidence type="ECO:0000256" key="1">
    <source>
        <dbReference type="ARBA" id="ARBA00010040"/>
    </source>
</evidence>
<comment type="similarity">
    <text evidence="1">Belongs to the peptidase S9C family.</text>
</comment>
<proteinExistence type="inferred from homology"/>
<dbReference type="AlphaFoldDB" id="A0A1T5CKH2"/>
<feature type="domain" description="Peptidase S9 prolyl oligopeptidase catalytic" evidence="4">
    <location>
        <begin position="461"/>
        <end position="668"/>
    </location>
</feature>
<dbReference type="RefSeq" id="WP_079590046.1">
    <property type="nucleotide sequence ID" value="NZ_FUYN01000005.1"/>
</dbReference>
<dbReference type="Pfam" id="PF00326">
    <property type="entry name" value="Peptidase_S9"/>
    <property type="match status" value="1"/>
</dbReference>
<dbReference type="InterPro" id="IPR029058">
    <property type="entry name" value="AB_hydrolase_fold"/>
</dbReference>
<accession>A0A1T5CKH2</accession>
<organism evidence="5 6">
    <name type="scientific">Acetoanaerobium noterae</name>
    <dbReference type="NCBI Taxonomy" id="745369"/>
    <lineage>
        <taxon>Bacteria</taxon>
        <taxon>Bacillati</taxon>
        <taxon>Bacillota</taxon>
        <taxon>Clostridia</taxon>
        <taxon>Peptostreptococcales</taxon>
        <taxon>Filifactoraceae</taxon>
        <taxon>Acetoanaerobium</taxon>
    </lineage>
</organism>
<dbReference type="GO" id="GO:0004252">
    <property type="term" value="F:serine-type endopeptidase activity"/>
    <property type="evidence" value="ECO:0007669"/>
    <property type="project" value="TreeGrafter"/>
</dbReference>
<keyword evidence="6" id="KW-1185">Reference proteome</keyword>
<evidence type="ECO:0000256" key="2">
    <source>
        <dbReference type="ARBA" id="ARBA00022670"/>
    </source>
</evidence>
<dbReference type="GO" id="GO:0006508">
    <property type="term" value="P:proteolysis"/>
    <property type="evidence" value="ECO:0007669"/>
    <property type="project" value="UniProtKB-KW"/>
</dbReference>
<sequence>MGKIKKNDLLKMKFLSNLSISPDNKYLAVSVSQVDSETKGYESNIHIYDIEQNKWGQYTGSGLDNSFIWDMNLPIIYINSLRDVKDKEKRKNGYEISSIYQLDLFKGEAIKKYIIPKNIKSFKQISEFKFIFSADYVLGTKDFYLLSDEEKELEVKKRKDKDGYEIIENLPFWENGSGFIHNTITKIYTYDAENDKIKNISDILGDDIDVYDFQLDPTKSKVVVIYGTKLGKMDLKNKLAIIDIENKKIILDYTDKKYNISSAFMFDENNLIVSAAAMEKYGINENPKFYKVNFHTLDFECLNSDFDMSLWNSVGTDIRLYSSENLKQINNKLYFISTVGYSSNIFELDLKGNLKQLTNNTGSVDEYVVTDKGIFFIGLRNMVPQEIYRVSDCEEKISNFNDYIAEKREIIYPNHFCVKDSDNYSIDYWVMKPYKFKADKKYPLILDIHGGPKTVYGEVYYHEMQYWAAEGFVVLFCNPRGSDGKGDEFADIRGEYGKVDYDNIMLCLNQAIKTNPFIDTDKMYVTGGSYGGFMTNWIIGHTDIFKAAATQRSISSWTSMYGTTDIGYYFATDQTASDPWNSYDKMWNQSPMKFYNNIKTPTLIVHSDQDYRCWLSEALQLFTSLKHNDVDSKLIIFKNENHELTRSGRPDNRIKNLEEITEWFKKYL</sequence>
<keyword evidence="2" id="KW-0645">Protease</keyword>
<dbReference type="Gene3D" id="3.40.50.1820">
    <property type="entry name" value="alpha/beta hydrolase"/>
    <property type="match status" value="1"/>
</dbReference>
<dbReference type="SUPFAM" id="SSF53474">
    <property type="entry name" value="alpha/beta-Hydrolases"/>
    <property type="match status" value="1"/>
</dbReference>
<protein>
    <submittedName>
        <fullName evidence="5">Dipeptidyl aminopeptidase/acylaminoacyl peptidase</fullName>
    </submittedName>
</protein>
<keyword evidence="5" id="KW-0031">Aminopeptidase</keyword>
<dbReference type="InterPro" id="IPR001375">
    <property type="entry name" value="Peptidase_S9_cat"/>
</dbReference>
<gene>
    <name evidence="5" type="ORF">SAMN02745120_2242</name>
</gene>
<dbReference type="PANTHER" id="PTHR42776">
    <property type="entry name" value="SERINE PEPTIDASE S9 FAMILY MEMBER"/>
    <property type="match status" value="1"/>
</dbReference>
<dbReference type="OrthoDB" id="108903at2"/>
<evidence type="ECO:0000313" key="6">
    <source>
        <dbReference type="Proteomes" id="UP000243406"/>
    </source>
</evidence>
<evidence type="ECO:0000259" key="4">
    <source>
        <dbReference type="Pfam" id="PF00326"/>
    </source>
</evidence>
<name>A0A1T5CKH2_9FIRM</name>
<dbReference type="FunFam" id="3.40.50.1820:FF:000028">
    <property type="entry name" value="S9 family peptidase"/>
    <property type="match status" value="1"/>
</dbReference>
<reference evidence="6" key="1">
    <citation type="submission" date="2017-02" db="EMBL/GenBank/DDBJ databases">
        <authorList>
            <person name="Varghese N."/>
            <person name="Submissions S."/>
        </authorList>
    </citation>
    <scope>NUCLEOTIDE SEQUENCE [LARGE SCALE GENOMIC DNA]</scope>
    <source>
        <strain evidence="6">ATCC 35199</strain>
    </source>
</reference>
<keyword evidence="3" id="KW-0378">Hydrolase</keyword>
<dbReference type="GO" id="GO:0004177">
    <property type="term" value="F:aminopeptidase activity"/>
    <property type="evidence" value="ECO:0007669"/>
    <property type="project" value="UniProtKB-KW"/>
</dbReference>